<dbReference type="Gene3D" id="3.40.50.410">
    <property type="entry name" value="von Willebrand factor, type A domain"/>
    <property type="match status" value="2"/>
</dbReference>
<dbReference type="AlphaFoldDB" id="A0A8S1EG42"/>
<feature type="domain" description="VWFA" evidence="2">
    <location>
        <begin position="391"/>
        <end position="573"/>
    </location>
</feature>
<gene>
    <name evidence="3" type="ORF">CBOVIS_LOCUS5273</name>
</gene>
<dbReference type="OrthoDB" id="5859227at2759"/>
<dbReference type="EMBL" id="CADEPM010000003">
    <property type="protein sequence ID" value="CAB3402684.1"/>
    <property type="molecule type" value="Genomic_DNA"/>
</dbReference>
<protein>
    <recommendedName>
        <fullName evidence="2">VWFA domain-containing protein</fullName>
    </recommendedName>
</protein>
<dbReference type="InterPro" id="IPR002035">
    <property type="entry name" value="VWF_A"/>
</dbReference>
<evidence type="ECO:0000313" key="4">
    <source>
        <dbReference type="Proteomes" id="UP000494206"/>
    </source>
</evidence>
<comment type="caution">
    <text evidence="3">The sequence shown here is derived from an EMBL/GenBank/DDBJ whole genome shotgun (WGS) entry which is preliminary data.</text>
</comment>
<accession>A0A8S1EG42</accession>
<dbReference type="PROSITE" id="PS50234">
    <property type="entry name" value="VWFA"/>
    <property type="match status" value="2"/>
</dbReference>
<dbReference type="InterPro" id="IPR036465">
    <property type="entry name" value="vWFA_dom_sf"/>
</dbReference>
<name>A0A8S1EG42_9PELO</name>
<dbReference type="Pfam" id="PF00092">
    <property type="entry name" value="VWA"/>
    <property type="match status" value="2"/>
</dbReference>
<dbReference type="PANTHER" id="PTHR31024">
    <property type="entry name" value="C-TYPE LECTIN"/>
    <property type="match status" value="1"/>
</dbReference>
<dbReference type="GO" id="GO:0045087">
    <property type="term" value="P:innate immune response"/>
    <property type="evidence" value="ECO:0007669"/>
    <property type="project" value="TreeGrafter"/>
</dbReference>
<sequence>MFGISGSRVQDASARVLLELTSPLRECRNNVEMMNKILSVADEVVRRVAAVNRNPIPTTTQLINHCVAQCKTLGVKPEDDWGLDLNPDDVGFLLKHLISRGHFASDKNLIFHYLALSRVLEFGDKFLSVVLAECYVTPCTRDVIIMVDGSLSMKNTDYINQEISFVNKLIDGWTLANDKVRVAVVGAYFANEFQSSPYLTTRKDALNRLERYRVSATQYGLYDGTFSTCVSFLESVYMGQKALYGPRENIQKRIIIFTAHNDPVDVASTKDSLQRFADNGFAVTIVGIGSLQPVYSLTKYHRFVNLSLANMASGNQAIINDIIDNGVCFLSPGFTTPKPEICTTSTTQKPTTTTSAKRDGTTRKPVRPTHPPQIVGDYQNCSCHLDTLYLDIVFVVDNSKAMTDMGLVLVKAEIATIVGQMNIDPSTKQHSEIGLITYNAEAEIVFEPTHFTDVDDFNEALYEDPRLEHVSNNVEVNLVVGLEKAADMLGNMRRGVHKAVIIYASAYKDDGDATHIADQIKESGYDIITIAYVEPDESILVEKIGELASPRMNLTSYRDDLLVDEIEDALCQVNCYCPNQWTQLIIDGRRFSECFFEVQIDANWISSRYACEALSKLNHTGCEQ</sequence>
<feature type="region of interest" description="Disordered" evidence="1">
    <location>
        <begin position="340"/>
        <end position="371"/>
    </location>
</feature>
<evidence type="ECO:0000313" key="3">
    <source>
        <dbReference type="EMBL" id="CAB3402684.1"/>
    </source>
</evidence>
<dbReference type="CDD" id="cd00198">
    <property type="entry name" value="vWFA"/>
    <property type="match status" value="1"/>
</dbReference>
<reference evidence="3 4" key="1">
    <citation type="submission" date="2020-04" db="EMBL/GenBank/DDBJ databases">
        <authorList>
            <person name="Laetsch R D."/>
            <person name="Stevens L."/>
            <person name="Kumar S."/>
            <person name="Blaxter L. M."/>
        </authorList>
    </citation>
    <scope>NUCLEOTIDE SEQUENCE [LARGE SCALE GENOMIC DNA]</scope>
</reference>
<keyword evidence="4" id="KW-1185">Reference proteome</keyword>
<dbReference type="PANTHER" id="PTHR31024:SF13">
    <property type="entry name" value="C-TYPE LECTIN DOMAIN-CONTAINING PROTEIN 160"/>
    <property type="match status" value="1"/>
</dbReference>
<proteinExistence type="predicted"/>
<dbReference type="SUPFAM" id="SSF53300">
    <property type="entry name" value="vWA-like"/>
    <property type="match status" value="2"/>
</dbReference>
<evidence type="ECO:0000256" key="1">
    <source>
        <dbReference type="SAM" id="MobiDB-lite"/>
    </source>
</evidence>
<dbReference type="Proteomes" id="UP000494206">
    <property type="component" value="Unassembled WGS sequence"/>
</dbReference>
<evidence type="ECO:0000259" key="2">
    <source>
        <dbReference type="PROSITE" id="PS50234"/>
    </source>
</evidence>
<organism evidence="3 4">
    <name type="scientific">Caenorhabditis bovis</name>
    <dbReference type="NCBI Taxonomy" id="2654633"/>
    <lineage>
        <taxon>Eukaryota</taxon>
        <taxon>Metazoa</taxon>
        <taxon>Ecdysozoa</taxon>
        <taxon>Nematoda</taxon>
        <taxon>Chromadorea</taxon>
        <taxon>Rhabditida</taxon>
        <taxon>Rhabditina</taxon>
        <taxon>Rhabditomorpha</taxon>
        <taxon>Rhabditoidea</taxon>
        <taxon>Rhabditidae</taxon>
        <taxon>Peloderinae</taxon>
        <taxon>Caenorhabditis</taxon>
    </lineage>
</organism>
<feature type="domain" description="VWFA" evidence="2">
    <location>
        <begin position="142"/>
        <end position="290"/>
    </location>
</feature>
<dbReference type="SMART" id="SM00327">
    <property type="entry name" value="VWA"/>
    <property type="match status" value="2"/>
</dbReference>
<feature type="compositionally biased region" description="Low complexity" evidence="1">
    <location>
        <begin position="343"/>
        <end position="354"/>
    </location>
</feature>